<dbReference type="InterPro" id="IPR051448">
    <property type="entry name" value="CdaR-like_regulators"/>
</dbReference>
<feature type="domain" description="PucR C-terminal helix-turn-helix" evidence="2">
    <location>
        <begin position="352"/>
        <end position="410"/>
    </location>
</feature>
<feature type="coiled-coil region" evidence="1">
    <location>
        <begin position="133"/>
        <end position="160"/>
    </location>
</feature>
<keyword evidence="1" id="KW-0175">Coiled coil</keyword>
<dbReference type="PANTHER" id="PTHR33744:SF1">
    <property type="entry name" value="DNA-BINDING TRANSCRIPTIONAL ACTIVATOR ADER"/>
    <property type="match status" value="1"/>
</dbReference>
<organism evidence="3 4">
    <name type="scientific">Cytobacillus horneckiae</name>
    <dbReference type="NCBI Taxonomy" id="549687"/>
    <lineage>
        <taxon>Bacteria</taxon>
        <taxon>Bacillati</taxon>
        <taxon>Bacillota</taxon>
        <taxon>Bacilli</taxon>
        <taxon>Bacillales</taxon>
        <taxon>Bacillaceae</taxon>
        <taxon>Cytobacillus</taxon>
    </lineage>
</organism>
<proteinExistence type="predicted"/>
<comment type="caution">
    <text evidence="3">The sequence shown here is derived from an EMBL/GenBank/DDBJ whole genome shotgun (WGS) entry which is preliminary data.</text>
</comment>
<accession>A0A2N0ZE80</accession>
<reference evidence="3 4" key="1">
    <citation type="journal article" date="2010" name="Int. J. Syst. Evol. Microbiol.">
        <title>Bacillus horneckiae sp. nov., isolated from a spacecraft-assembly clean room.</title>
        <authorList>
            <person name="Vaishampayan P."/>
            <person name="Probst A."/>
            <person name="Krishnamurthi S."/>
            <person name="Ghosh S."/>
            <person name="Osman S."/>
            <person name="McDowall A."/>
            <person name="Ruckmani A."/>
            <person name="Mayilraj S."/>
            <person name="Venkateswaran K."/>
        </authorList>
    </citation>
    <scope>NUCLEOTIDE SEQUENCE [LARGE SCALE GENOMIC DNA]</scope>
    <source>
        <strain evidence="4">1PO1SC</strain>
    </source>
</reference>
<evidence type="ECO:0000313" key="4">
    <source>
        <dbReference type="Proteomes" id="UP000233343"/>
    </source>
</evidence>
<dbReference type="RefSeq" id="WP_101226352.1">
    <property type="nucleotide sequence ID" value="NZ_CP194732.1"/>
</dbReference>
<protein>
    <submittedName>
        <fullName evidence="3">PucR family transcriptional regulator</fullName>
    </submittedName>
</protein>
<dbReference type="AlphaFoldDB" id="A0A2N0ZE80"/>
<dbReference type="PANTHER" id="PTHR33744">
    <property type="entry name" value="CARBOHYDRATE DIACID REGULATOR"/>
    <property type="match status" value="1"/>
</dbReference>
<dbReference type="EMBL" id="PISD01000036">
    <property type="protein sequence ID" value="PKG27819.1"/>
    <property type="molecule type" value="Genomic_DNA"/>
</dbReference>
<dbReference type="Gene3D" id="3.30.450.40">
    <property type="match status" value="1"/>
</dbReference>
<keyword evidence="4" id="KW-1185">Reference proteome</keyword>
<evidence type="ECO:0000313" key="3">
    <source>
        <dbReference type="EMBL" id="PKG27819.1"/>
    </source>
</evidence>
<evidence type="ECO:0000259" key="2">
    <source>
        <dbReference type="Pfam" id="PF13556"/>
    </source>
</evidence>
<dbReference type="InterPro" id="IPR025736">
    <property type="entry name" value="PucR_C-HTH_dom"/>
</dbReference>
<sequence>MAFEKMNKDKDPFKRPFDSLENLVDKIRDVLECPVTIEDANHRLLAYSTHDDQTDAARIATIISRKVPEKVINSLWKANAIPQLMKNGEPLKIPEIKEIGLGNRVAISIRNQNEVLGYIWVVERDKSLSEDEMNLLKLAAKSARTELLKLNRQKKKREESYQDFFWQLLTGRYPNHEEIVDKMEDLHIQPPSSFAVIVFRFADDIDLQTEQSIIYLISTSQKLHVTFHTAMGTEFIILASPSEAKATEKNIIEFIHYFIGQMNTRFQVNQIIGASSALSDVLEHVEERYAESLEVLRLKSQFPDEMEGIQTYNQLGLFRYFESILEKKQNDEYKYPVITKLQKYDHEHKTDLLNTIECFLDYDSNVNETAKKLHIHVNTLNYRLKRISDIAELDLKSAHEKFSLYMELKIRKYMYRKHRL</sequence>
<gene>
    <name evidence="3" type="ORF">CWS20_17155</name>
</gene>
<dbReference type="InterPro" id="IPR042070">
    <property type="entry name" value="PucR_C-HTH_sf"/>
</dbReference>
<dbReference type="Proteomes" id="UP000233343">
    <property type="component" value="Unassembled WGS sequence"/>
</dbReference>
<evidence type="ECO:0000256" key="1">
    <source>
        <dbReference type="SAM" id="Coils"/>
    </source>
</evidence>
<dbReference type="Pfam" id="PF13556">
    <property type="entry name" value="HTH_30"/>
    <property type="match status" value="1"/>
</dbReference>
<dbReference type="Gene3D" id="1.10.10.2840">
    <property type="entry name" value="PucR C-terminal helix-turn-helix domain"/>
    <property type="match status" value="1"/>
</dbReference>
<name>A0A2N0ZE80_9BACI</name>
<dbReference type="InterPro" id="IPR029016">
    <property type="entry name" value="GAF-like_dom_sf"/>
</dbReference>